<keyword evidence="1" id="KW-1133">Transmembrane helix</keyword>
<evidence type="ECO:0008006" key="4">
    <source>
        <dbReference type="Google" id="ProtNLM"/>
    </source>
</evidence>
<evidence type="ECO:0000313" key="2">
    <source>
        <dbReference type="EMBL" id="MEB4592748.1"/>
    </source>
</evidence>
<keyword evidence="3" id="KW-1185">Reference proteome</keyword>
<feature type="transmembrane region" description="Helical" evidence="1">
    <location>
        <begin position="12"/>
        <end position="36"/>
    </location>
</feature>
<organism evidence="2 3">
    <name type="scientific">Candidatus Thiothrix phosphatis</name>
    <dbReference type="NCBI Taxonomy" id="3112415"/>
    <lineage>
        <taxon>Bacteria</taxon>
        <taxon>Pseudomonadati</taxon>
        <taxon>Pseudomonadota</taxon>
        <taxon>Gammaproteobacteria</taxon>
        <taxon>Thiotrichales</taxon>
        <taxon>Thiotrichaceae</taxon>
        <taxon>Thiothrix</taxon>
    </lineage>
</organism>
<dbReference type="Gene3D" id="3.40.50.1110">
    <property type="entry name" value="SGNH hydrolase"/>
    <property type="match status" value="1"/>
</dbReference>
<dbReference type="RefSeq" id="WP_324697211.1">
    <property type="nucleotide sequence ID" value="NZ_JAYMYJ010000142.1"/>
</dbReference>
<protein>
    <recommendedName>
        <fullName evidence="4">AlgX/AlgJ SGNH hydrolase-like domain-containing protein</fullName>
    </recommendedName>
</protein>
<sequence length="374" mass="42142">MHNGKPPPKEWLFRLLSILIGLTVALASLELAMHFLPVRDPFMAMPVNAAHPIIHYPPNSTVRYSAGWNFQVVQDKHANNYGFLSDQDYAPTNKPLMMLIGDSFVEAQQVANTATAQALIQQQLGKRGRFYGIGIQSAPLSQYLAFADFARQEFQPKAMAFAVIANDFDESLLKYRKLSSPGMHLFTKANSNARLQLLEYNGSRGALRDLLRHSALVRYLYLTMQLSPDDMLQKLASKAQAPVRFGGVDAIVDAEKLADSKRVVDLFFQYLPQKSGLPPDKILFVLDGMREVRNPAMQQAADNSYFGLMRQYFAQAAKGHGYEVLDMHPTFYQAQQDGQAVDFVPLDWHWNGNGHKLVADQIQKSDVFQQLFKQ</sequence>
<dbReference type="EMBL" id="JAYMYJ010000142">
    <property type="protein sequence ID" value="MEB4592748.1"/>
    <property type="molecule type" value="Genomic_DNA"/>
</dbReference>
<dbReference type="SUPFAM" id="SSF52266">
    <property type="entry name" value="SGNH hydrolase"/>
    <property type="match status" value="1"/>
</dbReference>
<keyword evidence="1" id="KW-0812">Transmembrane</keyword>
<dbReference type="Proteomes" id="UP001308005">
    <property type="component" value="Unassembled WGS sequence"/>
</dbReference>
<accession>A0ABU6D230</accession>
<proteinExistence type="predicted"/>
<comment type="caution">
    <text evidence="2">The sequence shown here is derived from an EMBL/GenBank/DDBJ whole genome shotgun (WGS) entry which is preliminary data.</text>
</comment>
<name>A0ABU6D230_9GAMM</name>
<gene>
    <name evidence="2" type="ORF">VSS37_17320</name>
</gene>
<dbReference type="InterPro" id="IPR036514">
    <property type="entry name" value="SGNH_hydro_sf"/>
</dbReference>
<reference evidence="3" key="1">
    <citation type="submission" date="2023-07" db="EMBL/GenBank/DDBJ databases">
        <title>The carbon used by Thiothrix.</title>
        <authorList>
            <person name="Chen L."/>
        </authorList>
    </citation>
    <scope>NUCLEOTIDE SEQUENCE [LARGE SCALE GENOMIC DNA]</scope>
</reference>
<evidence type="ECO:0000313" key="3">
    <source>
        <dbReference type="Proteomes" id="UP001308005"/>
    </source>
</evidence>
<evidence type="ECO:0000256" key="1">
    <source>
        <dbReference type="SAM" id="Phobius"/>
    </source>
</evidence>
<keyword evidence="1" id="KW-0472">Membrane</keyword>
<reference evidence="2 3" key="2">
    <citation type="submission" date="2024-01" db="EMBL/GenBank/DDBJ databases">
        <authorList>
            <person name="Xie X."/>
        </authorList>
    </citation>
    <scope>NUCLEOTIDE SEQUENCE [LARGE SCALE GENOMIC DNA]</scope>
    <source>
        <strain evidence="2">SCUT-1</strain>
    </source>
</reference>